<evidence type="ECO:0000313" key="3">
    <source>
        <dbReference type="Proteomes" id="UP000003639"/>
    </source>
</evidence>
<keyword evidence="3" id="KW-1185">Reference proteome</keyword>
<feature type="compositionally biased region" description="Basic and acidic residues" evidence="1">
    <location>
        <begin position="1"/>
        <end position="17"/>
    </location>
</feature>
<dbReference type="EMBL" id="AAXG02000005">
    <property type="protein sequence ID" value="EDN01430.1"/>
    <property type="molecule type" value="Genomic_DNA"/>
</dbReference>
<organism evidence="2 3">
    <name type="scientific">Pseudoflavonifractor capillosus ATCC 29799</name>
    <dbReference type="NCBI Taxonomy" id="411467"/>
    <lineage>
        <taxon>Bacteria</taxon>
        <taxon>Bacillati</taxon>
        <taxon>Bacillota</taxon>
        <taxon>Clostridia</taxon>
        <taxon>Eubacteriales</taxon>
        <taxon>Oscillospiraceae</taxon>
        <taxon>Pseudoflavonifractor</taxon>
    </lineage>
</organism>
<comment type="caution">
    <text evidence="2">The sequence shown here is derived from an EMBL/GenBank/DDBJ whole genome shotgun (WGS) entry which is preliminary data.</text>
</comment>
<dbReference type="AlphaFoldDB" id="A6NQT4"/>
<dbReference type="STRING" id="411467.BACCAP_00555"/>
<evidence type="ECO:0000256" key="1">
    <source>
        <dbReference type="SAM" id="MobiDB-lite"/>
    </source>
</evidence>
<feature type="region of interest" description="Disordered" evidence="1">
    <location>
        <begin position="1"/>
        <end position="47"/>
    </location>
</feature>
<feature type="compositionally biased region" description="Basic and acidic residues" evidence="1">
    <location>
        <begin position="31"/>
        <end position="41"/>
    </location>
</feature>
<protein>
    <submittedName>
        <fullName evidence="2">Uncharacterized protein</fullName>
    </submittedName>
</protein>
<name>A6NQT4_9FIRM</name>
<dbReference type="Proteomes" id="UP000003639">
    <property type="component" value="Unassembled WGS sequence"/>
</dbReference>
<accession>A6NQT4</accession>
<proteinExistence type="predicted"/>
<reference evidence="2 3" key="2">
    <citation type="submission" date="2007-06" db="EMBL/GenBank/DDBJ databases">
        <title>Draft genome sequence of Pseudoflavonifractor capillosus ATCC 29799.</title>
        <authorList>
            <person name="Sudarsanam P."/>
            <person name="Ley R."/>
            <person name="Guruge J."/>
            <person name="Turnbaugh P.J."/>
            <person name="Mahowald M."/>
            <person name="Liep D."/>
            <person name="Gordon J."/>
        </authorList>
    </citation>
    <scope>NUCLEOTIDE SEQUENCE [LARGE SCALE GENOMIC DNA]</scope>
    <source>
        <strain evidence="2 3">ATCC 29799</strain>
    </source>
</reference>
<sequence>MRPEGQWTETKRERSVRYEQTPALCGGSSPSDRRSADDERSCGAQVM</sequence>
<reference evidence="2 3" key="1">
    <citation type="submission" date="2007-04" db="EMBL/GenBank/DDBJ databases">
        <authorList>
            <person name="Fulton L."/>
            <person name="Clifton S."/>
            <person name="Fulton B."/>
            <person name="Xu J."/>
            <person name="Minx P."/>
            <person name="Pepin K.H."/>
            <person name="Johnson M."/>
            <person name="Thiruvilangam P."/>
            <person name="Bhonagiri V."/>
            <person name="Nash W.E."/>
            <person name="Mardis E.R."/>
            <person name="Wilson R.K."/>
        </authorList>
    </citation>
    <scope>NUCLEOTIDE SEQUENCE [LARGE SCALE GENOMIC DNA]</scope>
    <source>
        <strain evidence="2 3">ATCC 29799</strain>
    </source>
</reference>
<gene>
    <name evidence="2" type="ORF">BACCAP_00555</name>
</gene>
<evidence type="ECO:0000313" key="2">
    <source>
        <dbReference type="EMBL" id="EDN01430.1"/>
    </source>
</evidence>